<evidence type="ECO:0000256" key="1">
    <source>
        <dbReference type="SAM" id="Phobius"/>
    </source>
</evidence>
<organism evidence="2 3">
    <name type="scientific">Tegillarca granosa</name>
    <name type="common">Malaysian cockle</name>
    <name type="synonym">Anadara granosa</name>
    <dbReference type="NCBI Taxonomy" id="220873"/>
    <lineage>
        <taxon>Eukaryota</taxon>
        <taxon>Metazoa</taxon>
        <taxon>Spiralia</taxon>
        <taxon>Lophotrochozoa</taxon>
        <taxon>Mollusca</taxon>
        <taxon>Bivalvia</taxon>
        <taxon>Autobranchia</taxon>
        <taxon>Pteriomorphia</taxon>
        <taxon>Arcoida</taxon>
        <taxon>Arcoidea</taxon>
        <taxon>Arcidae</taxon>
        <taxon>Tegillarca</taxon>
    </lineage>
</organism>
<dbReference type="Proteomes" id="UP001217089">
    <property type="component" value="Unassembled WGS sequence"/>
</dbReference>
<accession>A0ABQ9EHH0</accession>
<evidence type="ECO:0000313" key="3">
    <source>
        <dbReference type="Proteomes" id="UP001217089"/>
    </source>
</evidence>
<keyword evidence="1" id="KW-1133">Transmembrane helix</keyword>
<gene>
    <name evidence="2" type="ORF">KUTeg_018296</name>
</gene>
<dbReference type="PANTHER" id="PTHR11161:SF0">
    <property type="entry name" value="O-ACYLTRANSFERASE LIKE PROTEIN"/>
    <property type="match status" value="1"/>
</dbReference>
<dbReference type="InterPro" id="IPR052728">
    <property type="entry name" value="O2_lipid_transport_reg"/>
</dbReference>
<protein>
    <submittedName>
        <fullName evidence="2">Uncharacterized protein</fullName>
    </submittedName>
</protein>
<comment type="caution">
    <text evidence="2">The sequence shown here is derived from an EMBL/GenBank/DDBJ whole genome shotgun (WGS) entry which is preliminary data.</text>
</comment>
<dbReference type="EMBL" id="JARBDR010000903">
    <property type="protein sequence ID" value="KAJ8304713.1"/>
    <property type="molecule type" value="Genomic_DNA"/>
</dbReference>
<sequence length="190" mass="21794">MNCKNKKAVAIPARLLLSFSVYTNGRKLLNTNQSSGSITSINGIQIYQYDMANIGTFGVDIMKRWTFTAISNALVSVDTFFTLSGFLLAYLILKEMKKKDGVKGINWGLFYFHRFWSQSQRLTPAYMLILFVSTATSPYWSDGPMWNINSSGNDNCNKWWWTNLLYINNIVKSKEMRRTNIKPDHNSVTT</sequence>
<keyword evidence="1" id="KW-0812">Transmembrane</keyword>
<dbReference type="PANTHER" id="PTHR11161">
    <property type="entry name" value="O-ACYLTRANSFERASE"/>
    <property type="match status" value="1"/>
</dbReference>
<keyword evidence="1" id="KW-0472">Membrane</keyword>
<keyword evidence="3" id="KW-1185">Reference proteome</keyword>
<evidence type="ECO:0000313" key="2">
    <source>
        <dbReference type="EMBL" id="KAJ8304713.1"/>
    </source>
</evidence>
<proteinExistence type="predicted"/>
<name>A0ABQ9EHH0_TEGGR</name>
<feature type="transmembrane region" description="Helical" evidence="1">
    <location>
        <begin position="69"/>
        <end position="93"/>
    </location>
</feature>
<reference evidence="2 3" key="1">
    <citation type="submission" date="2022-12" db="EMBL/GenBank/DDBJ databases">
        <title>Chromosome-level genome of Tegillarca granosa.</title>
        <authorList>
            <person name="Kim J."/>
        </authorList>
    </citation>
    <scope>NUCLEOTIDE SEQUENCE [LARGE SCALE GENOMIC DNA]</scope>
    <source>
        <strain evidence="2">Teg-2019</strain>
        <tissue evidence="2">Adductor muscle</tissue>
    </source>
</reference>